<name>A0ABR0A311_9CRUS</name>
<accession>A0ABR0A311</accession>
<keyword evidence="2" id="KW-1185">Reference proteome</keyword>
<gene>
    <name evidence="1" type="ORF">OUZ56_001353</name>
</gene>
<sequence length="216" mass="21894">MDMEQPVGAVLLSKSVVTVKFREKMNSVQIMLVAMAVLSVHIVNANRDRRAPQFYPYNPYSIANDIHNQIAGLTYQINNRVVAAANAAVANTFAAATQGLNGVTGTRYPTNGGNGFSSGGSAVAVSSGGNRFTSGGNAVAAIGSSGIRPSSTSLRPSAFRPTTIPVRQQTSFRPTSGSVRPVSVAVGSPNRFAAAGAGPLPGGGVSASAGAISISG</sequence>
<evidence type="ECO:0000313" key="2">
    <source>
        <dbReference type="Proteomes" id="UP001234178"/>
    </source>
</evidence>
<organism evidence="1 2">
    <name type="scientific">Daphnia magna</name>
    <dbReference type="NCBI Taxonomy" id="35525"/>
    <lineage>
        <taxon>Eukaryota</taxon>
        <taxon>Metazoa</taxon>
        <taxon>Ecdysozoa</taxon>
        <taxon>Arthropoda</taxon>
        <taxon>Crustacea</taxon>
        <taxon>Branchiopoda</taxon>
        <taxon>Diplostraca</taxon>
        <taxon>Cladocera</taxon>
        <taxon>Anomopoda</taxon>
        <taxon>Daphniidae</taxon>
        <taxon>Daphnia</taxon>
    </lineage>
</organism>
<comment type="caution">
    <text evidence="1">The sequence shown here is derived from an EMBL/GenBank/DDBJ whole genome shotgun (WGS) entry which is preliminary data.</text>
</comment>
<reference evidence="1 2" key="1">
    <citation type="journal article" date="2023" name="Nucleic Acids Res.">
        <title>The hologenome of Daphnia magna reveals possible DNA methylation and microbiome-mediated evolution of the host genome.</title>
        <authorList>
            <person name="Chaturvedi A."/>
            <person name="Li X."/>
            <person name="Dhandapani V."/>
            <person name="Marshall H."/>
            <person name="Kissane S."/>
            <person name="Cuenca-Cambronero M."/>
            <person name="Asole G."/>
            <person name="Calvet F."/>
            <person name="Ruiz-Romero M."/>
            <person name="Marangio P."/>
            <person name="Guigo R."/>
            <person name="Rago D."/>
            <person name="Mirbahai L."/>
            <person name="Eastwood N."/>
            <person name="Colbourne J.K."/>
            <person name="Zhou J."/>
            <person name="Mallon E."/>
            <person name="Orsini L."/>
        </authorList>
    </citation>
    <scope>NUCLEOTIDE SEQUENCE [LARGE SCALE GENOMIC DNA]</scope>
    <source>
        <strain evidence="1">LRV0_1</strain>
    </source>
</reference>
<protein>
    <submittedName>
        <fullName evidence="1">Uncharacterized protein</fullName>
    </submittedName>
</protein>
<evidence type="ECO:0000313" key="1">
    <source>
        <dbReference type="EMBL" id="KAK4019328.1"/>
    </source>
</evidence>
<dbReference type="Proteomes" id="UP001234178">
    <property type="component" value="Unassembled WGS sequence"/>
</dbReference>
<dbReference type="EMBL" id="JAOYFB010000036">
    <property type="protein sequence ID" value="KAK4019328.1"/>
    <property type="molecule type" value="Genomic_DNA"/>
</dbReference>
<proteinExistence type="predicted"/>